<dbReference type="SUPFAM" id="SSF57756">
    <property type="entry name" value="Retrovirus zinc finger-like domains"/>
    <property type="match status" value="1"/>
</dbReference>
<evidence type="ECO:0000256" key="1">
    <source>
        <dbReference type="PROSITE-ProRule" id="PRU00047"/>
    </source>
</evidence>
<keyword evidence="1" id="KW-0863">Zinc-finger</keyword>
<reference evidence="3" key="1">
    <citation type="journal article" date="2020" name="Cell">
        <title>Large-Scale Comparative Analyses of Tick Genomes Elucidate Their Genetic Diversity and Vector Capacities.</title>
        <authorList>
            <consortium name="Tick Genome and Microbiome Consortium (TIGMIC)"/>
            <person name="Jia N."/>
            <person name="Wang J."/>
            <person name="Shi W."/>
            <person name="Du L."/>
            <person name="Sun Y."/>
            <person name="Zhan W."/>
            <person name="Jiang J.F."/>
            <person name="Wang Q."/>
            <person name="Zhang B."/>
            <person name="Ji P."/>
            <person name="Bell-Sakyi L."/>
            <person name="Cui X.M."/>
            <person name="Yuan T.T."/>
            <person name="Jiang B.G."/>
            <person name="Yang W.F."/>
            <person name="Lam T.T."/>
            <person name="Chang Q.C."/>
            <person name="Ding S.J."/>
            <person name="Wang X.J."/>
            <person name="Zhu J.G."/>
            <person name="Ruan X.D."/>
            <person name="Zhao L."/>
            <person name="Wei J.T."/>
            <person name="Ye R.Z."/>
            <person name="Que T.C."/>
            <person name="Du C.H."/>
            <person name="Zhou Y.H."/>
            <person name="Cheng J.X."/>
            <person name="Dai P.F."/>
            <person name="Guo W.B."/>
            <person name="Han X.H."/>
            <person name="Huang E.J."/>
            <person name="Li L.F."/>
            <person name="Wei W."/>
            <person name="Gao Y.C."/>
            <person name="Liu J.Z."/>
            <person name="Shao H.Z."/>
            <person name="Wang X."/>
            <person name="Wang C.C."/>
            <person name="Yang T.C."/>
            <person name="Huo Q.B."/>
            <person name="Li W."/>
            <person name="Chen H.Y."/>
            <person name="Chen S.E."/>
            <person name="Zhou L.G."/>
            <person name="Ni X.B."/>
            <person name="Tian J.H."/>
            <person name="Sheng Y."/>
            <person name="Liu T."/>
            <person name="Pan Y.S."/>
            <person name="Xia L.Y."/>
            <person name="Li J."/>
            <person name="Zhao F."/>
            <person name="Cao W.C."/>
        </authorList>
    </citation>
    <scope>NUCLEOTIDE SEQUENCE</scope>
    <source>
        <strain evidence="3">Rsan-2018</strain>
    </source>
</reference>
<comment type="caution">
    <text evidence="3">The sequence shown here is derived from an EMBL/GenBank/DDBJ whole genome shotgun (WGS) entry which is preliminary data.</text>
</comment>
<keyword evidence="1" id="KW-0479">Metal-binding</keyword>
<evidence type="ECO:0000313" key="4">
    <source>
        <dbReference type="Proteomes" id="UP000821837"/>
    </source>
</evidence>
<dbReference type="InterPro" id="IPR001878">
    <property type="entry name" value="Znf_CCHC"/>
</dbReference>
<organism evidence="3 4">
    <name type="scientific">Rhipicephalus sanguineus</name>
    <name type="common">Brown dog tick</name>
    <name type="synonym">Ixodes sanguineus</name>
    <dbReference type="NCBI Taxonomy" id="34632"/>
    <lineage>
        <taxon>Eukaryota</taxon>
        <taxon>Metazoa</taxon>
        <taxon>Ecdysozoa</taxon>
        <taxon>Arthropoda</taxon>
        <taxon>Chelicerata</taxon>
        <taxon>Arachnida</taxon>
        <taxon>Acari</taxon>
        <taxon>Parasitiformes</taxon>
        <taxon>Ixodida</taxon>
        <taxon>Ixodoidea</taxon>
        <taxon>Ixodidae</taxon>
        <taxon>Rhipicephalinae</taxon>
        <taxon>Rhipicephalus</taxon>
        <taxon>Rhipicephalus</taxon>
    </lineage>
</organism>
<keyword evidence="1" id="KW-0862">Zinc</keyword>
<dbReference type="InterPro" id="IPR036875">
    <property type="entry name" value="Znf_CCHC_sf"/>
</dbReference>
<feature type="domain" description="CCHC-type" evidence="2">
    <location>
        <begin position="125"/>
        <end position="142"/>
    </location>
</feature>
<reference evidence="3" key="2">
    <citation type="submission" date="2021-09" db="EMBL/GenBank/DDBJ databases">
        <authorList>
            <person name="Jia N."/>
            <person name="Wang J."/>
            <person name="Shi W."/>
            <person name="Du L."/>
            <person name="Sun Y."/>
            <person name="Zhan W."/>
            <person name="Jiang J."/>
            <person name="Wang Q."/>
            <person name="Zhang B."/>
            <person name="Ji P."/>
            <person name="Sakyi L.B."/>
            <person name="Cui X."/>
            <person name="Yuan T."/>
            <person name="Jiang B."/>
            <person name="Yang W."/>
            <person name="Lam T.T.-Y."/>
            <person name="Chang Q."/>
            <person name="Ding S."/>
            <person name="Wang X."/>
            <person name="Zhu J."/>
            <person name="Ruan X."/>
            <person name="Zhao L."/>
            <person name="Wei J."/>
            <person name="Que T."/>
            <person name="Du C."/>
            <person name="Cheng J."/>
            <person name="Dai P."/>
            <person name="Han X."/>
            <person name="Huang E."/>
            <person name="Gao Y."/>
            <person name="Liu J."/>
            <person name="Shao H."/>
            <person name="Ye R."/>
            <person name="Li L."/>
            <person name="Wei W."/>
            <person name="Wang X."/>
            <person name="Wang C."/>
            <person name="Huo Q."/>
            <person name="Li W."/>
            <person name="Guo W."/>
            <person name="Chen H."/>
            <person name="Chen S."/>
            <person name="Zhou L."/>
            <person name="Zhou L."/>
            <person name="Ni X."/>
            <person name="Tian J."/>
            <person name="Zhou Y."/>
            <person name="Sheng Y."/>
            <person name="Liu T."/>
            <person name="Pan Y."/>
            <person name="Xia L."/>
            <person name="Li J."/>
            <person name="Zhao F."/>
            <person name="Cao W."/>
        </authorList>
    </citation>
    <scope>NUCLEOTIDE SEQUENCE</scope>
    <source>
        <strain evidence="3">Rsan-2018</strain>
        <tissue evidence="3">Larvae</tissue>
    </source>
</reference>
<protein>
    <recommendedName>
        <fullName evidence="2">CCHC-type domain-containing protein</fullName>
    </recommendedName>
</protein>
<keyword evidence="4" id="KW-1185">Reference proteome</keyword>
<name>A0A9D4Q884_RHISA</name>
<accession>A0A9D4Q884</accession>
<dbReference type="Proteomes" id="UP000821837">
    <property type="component" value="Unassembled WGS sequence"/>
</dbReference>
<dbReference type="AlphaFoldDB" id="A0A9D4Q884"/>
<evidence type="ECO:0000313" key="3">
    <source>
        <dbReference type="EMBL" id="KAH7969596.1"/>
    </source>
</evidence>
<dbReference type="VEuPathDB" id="VectorBase:RSAN_041437"/>
<evidence type="ECO:0000259" key="2">
    <source>
        <dbReference type="PROSITE" id="PS50158"/>
    </source>
</evidence>
<dbReference type="EMBL" id="JABSTV010001248">
    <property type="protein sequence ID" value="KAH7969596.1"/>
    <property type="molecule type" value="Genomic_DNA"/>
</dbReference>
<dbReference type="Gene3D" id="4.10.60.10">
    <property type="entry name" value="Zinc finger, CCHC-type"/>
    <property type="match status" value="1"/>
</dbReference>
<dbReference type="GO" id="GO:0003676">
    <property type="term" value="F:nucleic acid binding"/>
    <property type="evidence" value="ECO:0007669"/>
    <property type="project" value="InterPro"/>
</dbReference>
<dbReference type="GO" id="GO:0008270">
    <property type="term" value="F:zinc ion binding"/>
    <property type="evidence" value="ECO:0007669"/>
    <property type="project" value="UniProtKB-KW"/>
</dbReference>
<proteinExistence type="predicted"/>
<dbReference type="PROSITE" id="PS50158">
    <property type="entry name" value="ZF_CCHC"/>
    <property type="match status" value="1"/>
</dbReference>
<gene>
    <name evidence="3" type="ORF">HPB52_020103</name>
</gene>
<sequence length="277" mass="31298">MQERLQQHNESTTTYFHYKVRLCHDVNLELNDTREQVLTGRRYRELCTMLLGRAHDADDDLLHDMLEFERIELARWEIFGSRIRSLVSSPSSECSLPMTKELTIDASQGTDRRQGLPPVSQHGERRCYNCNVCGHIARNCKSFARNESNVVGEELPCTGADHVLLKEIIFNDDFALVGLTDPCSPGCLLRASAAARCGIEMAQEATHLYGFHNKYVPVTRSLGHCKAKISFDGVVAEKIPVLVVPDDAQCVDLLVGRNFTELPNVTYAKRHWHSSLR</sequence>